<reference evidence="2 3" key="1">
    <citation type="submission" date="2020-08" db="EMBL/GenBank/DDBJ databases">
        <title>Emergence of ISAba1-mediated novel tet(X) in Acinetobacter variabilis from a chicken farm.</title>
        <authorList>
            <person name="Peng K."/>
            <person name="Li R."/>
        </authorList>
    </citation>
    <scope>NUCLEOTIDE SEQUENCE [LARGE SCALE GENOMIC DNA]</scope>
    <source>
        <strain evidence="2 3">XM9F202-2</strain>
    </source>
</reference>
<dbReference type="AlphaFoldDB" id="A0A7T8ARG8"/>
<dbReference type="SUPFAM" id="SSF51126">
    <property type="entry name" value="Pectin lyase-like"/>
    <property type="match status" value="1"/>
</dbReference>
<dbReference type="EMBL" id="CP060811">
    <property type="protein sequence ID" value="QQN88779.1"/>
    <property type="molecule type" value="Genomic_DNA"/>
</dbReference>
<dbReference type="Proteomes" id="UP000596079">
    <property type="component" value="Chromosome"/>
</dbReference>
<organism evidence="2 3">
    <name type="scientific">Acinetobacter variabilis</name>
    <dbReference type="NCBI Taxonomy" id="70346"/>
    <lineage>
        <taxon>Bacteria</taxon>
        <taxon>Pseudomonadati</taxon>
        <taxon>Pseudomonadota</taxon>
        <taxon>Gammaproteobacteria</taxon>
        <taxon>Moraxellales</taxon>
        <taxon>Moraxellaceae</taxon>
        <taxon>Acinetobacter</taxon>
    </lineage>
</organism>
<dbReference type="RefSeq" id="WP_166135258.1">
    <property type="nucleotide sequence ID" value="NZ_CP060811.1"/>
</dbReference>
<gene>
    <name evidence="2" type="ORF">IAQ69_03605</name>
</gene>
<dbReference type="InterPro" id="IPR022441">
    <property type="entry name" value="Para_beta_helix_rpt-2"/>
</dbReference>
<sequence length="114" mass="12811">MESVAIKIVGCSNGVVSGNITNGFDVGVDVQHSENIDISNNSITSRVAGVRVRNSRRNYISNNRVSQIKPDNIFLSITLRDLILFLINNTNIDNVKIIDIYSRLGRSWEEKIYK</sequence>
<evidence type="ECO:0000313" key="3">
    <source>
        <dbReference type="Proteomes" id="UP000596079"/>
    </source>
</evidence>
<protein>
    <submittedName>
        <fullName evidence="2">Right-handed parallel beta-helix repeat-containing protein</fullName>
    </submittedName>
</protein>
<evidence type="ECO:0000259" key="1">
    <source>
        <dbReference type="Pfam" id="PF05048"/>
    </source>
</evidence>
<dbReference type="InterPro" id="IPR011050">
    <property type="entry name" value="Pectin_lyase_fold/virulence"/>
</dbReference>
<accession>A0A7T8ARG8</accession>
<proteinExistence type="predicted"/>
<feature type="domain" description="Periplasmic copper-binding protein NosD beta helix" evidence="1">
    <location>
        <begin position="7"/>
        <end position="95"/>
    </location>
</feature>
<dbReference type="Gene3D" id="2.160.20.10">
    <property type="entry name" value="Single-stranded right-handed beta-helix, Pectin lyase-like"/>
    <property type="match status" value="1"/>
</dbReference>
<dbReference type="NCBIfam" id="TIGR03804">
    <property type="entry name" value="para_beta_helix"/>
    <property type="match status" value="1"/>
</dbReference>
<dbReference type="Pfam" id="PF05048">
    <property type="entry name" value="NosD"/>
    <property type="match status" value="1"/>
</dbReference>
<evidence type="ECO:0000313" key="2">
    <source>
        <dbReference type="EMBL" id="QQN88779.1"/>
    </source>
</evidence>
<dbReference type="InterPro" id="IPR007742">
    <property type="entry name" value="NosD_dom"/>
</dbReference>
<name>A0A7T8ARG8_9GAMM</name>
<dbReference type="InterPro" id="IPR012334">
    <property type="entry name" value="Pectin_lyas_fold"/>
</dbReference>